<evidence type="ECO:0000313" key="3">
    <source>
        <dbReference type="Proteomes" id="UP001566132"/>
    </source>
</evidence>
<organism evidence="2 3">
    <name type="scientific">Hypothenemus hampei</name>
    <name type="common">Coffee berry borer</name>
    <dbReference type="NCBI Taxonomy" id="57062"/>
    <lineage>
        <taxon>Eukaryota</taxon>
        <taxon>Metazoa</taxon>
        <taxon>Ecdysozoa</taxon>
        <taxon>Arthropoda</taxon>
        <taxon>Hexapoda</taxon>
        <taxon>Insecta</taxon>
        <taxon>Pterygota</taxon>
        <taxon>Neoptera</taxon>
        <taxon>Endopterygota</taxon>
        <taxon>Coleoptera</taxon>
        <taxon>Polyphaga</taxon>
        <taxon>Cucujiformia</taxon>
        <taxon>Curculionidae</taxon>
        <taxon>Scolytinae</taxon>
        <taxon>Hypothenemus</taxon>
    </lineage>
</organism>
<dbReference type="EMBL" id="JBDJPC010000012">
    <property type="protein sequence ID" value="KAL1489144.1"/>
    <property type="molecule type" value="Genomic_DNA"/>
</dbReference>
<accession>A0ABD1E390</accession>
<sequence length="213" mass="24314">MEIEDFIDQIENHSPSPLTSRNSSLTVLDGTFFTIKEELSTPKKIVAQCVKCLPNKTSNISGNRSSSNFLKHLRRVHGNDAVEEYNEHLRKKPKKNQPEKVTTINKRVSVALACRRIKGSHTAEKINEMFGTIHNEYKINYSTIMATVTDNASNFCKAFKEFGIQTCNILSGDNNDEDDENDENEIDEESRLENLPIYFPEVNEMFTLLPKQL</sequence>
<protein>
    <recommendedName>
        <fullName evidence="4">BED-type domain-containing protein</fullName>
    </recommendedName>
</protein>
<comment type="caution">
    <text evidence="2">The sequence shown here is derived from an EMBL/GenBank/DDBJ whole genome shotgun (WGS) entry which is preliminary data.</text>
</comment>
<proteinExistence type="predicted"/>
<gene>
    <name evidence="2" type="ORF">ABEB36_014086</name>
</gene>
<reference evidence="2 3" key="1">
    <citation type="submission" date="2024-05" db="EMBL/GenBank/DDBJ databases">
        <title>Genetic variation in Jamaican populations of the coffee berry borer (Hypothenemus hampei).</title>
        <authorList>
            <person name="Errbii M."/>
            <person name="Myrie A."/>
        </authorList>
    </citation>
    <scope>NUCLEOTIDE SEQUENCE [LARGE SCALE GENOMIC DNA]</scope>
    <source>
        <strain evidence="2">JA-Hopewell-2020-01-JO</strain>
        <tissue evidence="2">Whole body</tissue>
    </source>
</reference>
<evidence type="ECO:0008006" key="4">
    <source>
        <dbReference type="Google" id="ProtNLM"/>
    </source>
</evidence>
<evidence type="ECO:0000256" key="1">
    <source>
        <dbReference type="SAM" id="MobiDB-lite"/>
    </source>
</evidence>
<dbReference type="PANTHER" id="PTHR47501:SF5">
    <property type="entry name" value="HAT C-TERMINAL DIMERISATION DOMAIN-CONTAINING PROTEIN"/>
    <property type="match status" value="1"/>
</dbReference>
<feature type="region of interest" description="Disordered" evidence="1">
    <location>
        <begin position="171"/>
        <end position="190"/>
    </location>
</feature>
<keyword evidence="3" id="KW-1185">Reference proteome</keyword>
<dbReference type="PANTHER" id="PTHR47501">
    <property type="entry name" value="TRANSPOSASE-RELATED"/>
    <property type="match status" value="1"/>
</dbReference>
<dbReference type="AlphaFoldDB" id="A0ABD1E390"/>
<name>A0ABD1E390_HYPHA</name>
<feature type="compositionally biased region" description="Acidic residues" evidence="1">
    <location>
        <begin position="174"/>
        <end position="190"/>
    </location>
</feature>
<evidence type="ECO:0000313" key="2">
    <source>
        <dbReference type="EMBL" id="KAL1489144.1"/>
    </source>
</evidence>
<dbReference type="Proteomes" id="UP001566132">
    <property type="component" value="Unassembled WGS sequence"/>
</dbReference>